<evidence type="ECO:0000313" key="3">
    <source>
        <dbReference type="Proteomes" id="UP001500507"/>
    </source>
</evidence>
<reference evidence="2 3" key="1">
    <citation type="journal article" date="2019" name="Int. J. Syst. Evol. Microbiol.">
        <title>The Global Catalogue of Microorganisms (GCM) 10K type strain sequencing project: providing services to taxonomists for standard genome sequencing and annotation.</title>
        <authorList>
            <consortium name="The Broad Institute Genomics Platform"/>
            <consortium name="The Broad Institute Genome Sequencing Center for Infectious Disease"/>
            <person name="Wu L."/>
            <person name="Ma J."/>
        </authorList>
    </citation>
    <scope>NUCLEOTIDE SEQUENCE [LARGE SCALE GENOMIC DNA]</scope>
    <source>
        <strain evidence="2 3">JCM 16082</strain>
    </source>
</reference>
<comment type="caution">
    <text evidence="2">The sequence shown here is derived from an EMBL/GenBank/DDBJ whole genome shotgun (WGS) entry which is preliminary data.</text>
</comment>
<dbReference type="Proteomes" id="UP001500507">
    <property type="component" value="Unassembled WGS sequence"/>
</dbReference>
<dbReference type="EMBL" id="BAAAFG010000002">
    <property type="protein sequence ID" value="GAA0871560.1"/>
    <property type="molecule type" value="Genomic_DNA"/>
</dbReference>
<dbReference type="RefSeq" id="WP_343763917.1">
    <property type="nucleotide sequence ID" value="NZ_BAAAFG010000002.1"/>
</dbReference>
<accession>A0ABN1MFJ8</accession>
<protein>
    <recommendedName>
        <fullName evidence="4">Lipoprotein</fullName>
    </recommendedName>
</protein>
<keyword evidence="3" id="KW-1185">Reference proteome</keyword>
<evidence type="ECO:0008006" key="4">
    <source>
        <dbReference type="Google" id="ProtNLM"/>
    </source>
</evidence>
<gene>
    <name evidence="2" type="ORF">GCM10009117_07060</name>
</gene>
<sequence length="227" mass="25909">MTIFVGMKKMHIIYFFLLLILSAGCKKKKTDIAVAGNKVDTIAVIQPDQLNDRDLVALSAEAEEEVSKWLEYITATAEVKRLQEAKVSQISGIIETLLLIAEELERSVPKRFERLPVESRILVFVTKINVLNAAVNERKPDQEKIRVNAAEVVSAFDHLTIQLNETFLTSIDAFEIELDKDAEKNLLDEMPEELLPNQQKPSVLEPKKENQKELLLRESIERRKKND</sequence>
<feature type="region of interest" description="Disordered" evidence="1">
    <location>
        <begin position="188"/>
        <end position="227"/>
    </location>
</feature>
<proteinExistence type="predicted"/>
<organism evidence="2 3">
    <name type="scientific">Gangjinia marincola</name>
    <dbReference type="NCBI Taxonomy" id="578463"/>
    <lineage>
        <taxon>Bacteria</taxon>
        <taxon>Pseudomonadati</taxon>
        <taxon>Bacteroidota</taxon>
        <taxon>Flavobacteriia</taxon>
        <taxon>Flavobacteriales</taxon>
        <taxon>Flavobacteriaceae</taxon>
        <taxon>Gangjinia</taxon>
    </lineage>
</organism>
<feature type="compositionally biased region" description="Basic and acidic residues" evidence="1">
    <location>
        <begin position="205"/>
        <end position="221"/>
    </location>
</feature>
<name>A0ABN1MFJ8_9FLAO</name>
<evidence type="ECO:0000313" key="2">
    <source>
        <dbReference type="EMBL" id="GAA0871560.1"/>
    </source>
</evidence>
<evidence type="ECO:0000256" key="1">
    <source>
        <dbReference type="SAM" id="MobiDB-lite"/>
    </source>
</evidence>